<name>A0A317WNQ7_9EURO</name>
<evidence type="ECO:0000313" key="2">
    <source>
        <dbReference type="EMBL" id="PWY85890.1"/>
    </source>
</evidence>
<proteinExistence type="predicted"/>
<dbReference type="GeneID" id="37070167"/>
<dbReference type="OrthoDB" id="415590at2759"/>
<evidence type="ECO:0000313" key="3">
    <source>
        <dbReference type="Proteomes" id="UP000247233"/>
    </source>
</evidence>
<dbReference type="RefSeq" id="XP_025400442.1">
    <property type="nucleotide sequence ID" value="XM_025547930.1"/>
</dbReference>
<dbReference type="AlphaFoldDB" id="A0A317WNQ7"/>
<protein>
    <recommendedName>
        <fullName evidence="1">SDH C-terminal domain-containing protein</fullName>
    </recommendedName>
</protein>
<evidence type="ECO:0000259" key="1">
    <source>
        <dbReference type="Pfam" id="PF18317"/>
    </source>
</evidence>
<dbReference type="Pfam" id="PF18317">
    <property type="entry name" value="SDH_C"/>
    <property type="match status" value="1"/>
</dbReference>
<gene>
    <name evidence="2" type="ORF">BO70DRAFT_428006</name>
</gene>
<dbReference type="VEuPathDB" id="FungiDB:BO70DRAFT_428006"/>
<accession>A0A317WNQ7</accession>
<sequence length="253" mass="28644">MYSRACKGWVVVDGLEVLLEQGIAQYELFTKRPAPVNISVVDSCPKPEEKTIIPIHYWILHSMSPTEASELFLASNALGLLFGPEMQTQIPASCVSCYISSPEERNPYVPRWRRLFNNVQQRYEIRPSQMKPIVSFSDMMNGSGGRSLFPTGLCGNDAGKEAEDRFYTMTTYASARDADSKAPLFEIEFVSVKVINGWGGTIDGLRFGYGGTRMLRSIRPARYLRRWEDDVRDEGIHFSTRYTVELLLSQFNG</sequence>
<dbReference type="STRING" id="1448321.A0A317WNQ7"/>
<keyword evidence="3" id="KW-1185">Reference proteome</keyword>
<dbReference type="Gene3D" id="3.40.50.720">
    <property type="entry name" value="NAD(P)-binding Rossmann-like Domain"/>
    <property type="match status" value="1"/>
</dbReference>
<dbReference type="EMBL" id="MSFL01000008">
    <property type="protein sequence ID" value="PWY85890.1"/>
    <property type="molecule type" value="Genomic_DNA"/>
</dbReference>
<dbReference type="Proteomes" id="UP000247233">
    <property type="component" value="Unassembled WGS sequence"/>
</dbReference>
<reference evidence="2 3" key="1">
    <citation type="submission" date="2016-12" db="EMBL/GenBank/DDBJ databases">
        <title>The genomes of Aspergillus section Nigri reveals drivers in fungal speciation.</title>
        <authorList>
            <consortium name="DOE Joint Genome Institute"/>
            <person name="Vesth T.C."/>
            <person name="Nybo J."/>
            <person name="Theobald S."/>
            <person name="Brandl J."/>
            <person name="Frisvad J.C."/>
            <person name="Nielsen K.F."/>
            <person name="Lyhne E.K."/>
            <person name="Kogle M.E."/>
            <person name="Kuo A."/>
            <person name="Riley R."/>
            <person name="Clum A."/>
            <person name="Nolan M."/>
            <person name="Lipzen A."/>
            <person name="Salamov A."/>
            <person name="Henrissat B."/>
            <person name="Wiebenga A."/>
            <person name="De Vries R.P."/>
            <person name="Grigoriev I.V."/>
            <person name="Mortensen U.H."/>
            <person name="Andersen M.R."/>
            <person name="Baker S.E."/>
        </authorList>
    </citation>
    <scope>NUCLEOTIDE SEQUENCE [LARGE SCALE GENOMIC DNA]</scope>
    <source>
        <strain evidence="2 3">CBS 117.55</strain>
    </source>
</reference>
<dbReference type="InterPro" id="IPR041121">
    <property type="entry name" value="SDH_C"/>
</dbReference>
<organism evidence="2 3">
    <name type="scientific">Aspergillus heteromorphus CBS 117.55</name>
    <dbReference type="NCBI Taxonomy" id="1448321"/>
    <lineage>
        <taxon>Eukaryota</taxon>
        <taxon>Fungi</taxon>
        <taxon>Dikarya</taxon>
        <taxon>Ascomycota</taxon>
        <taxon>Pezizomycotina</taxon>
        <taxon>Eurotiomycetes</taxon>
        <taxon>Eurotiomycetidae</taxon>
        <taxon>Eurotiales</taxon>
        <taxon>Aspergillaceae</taxon>
        <taxon>Aspergillus</taxon>
        <taxon>Aspergillus subgen. Circumdati</taxon>
    </lineage>
</organism>
<comment type="caution">
    <text evidence="2">The sequence shown here is derived from an EMBL/GenBank/DDBJ whole genome shotgun (WGS) entry which is preliminary data.</text>
</comment>
<feature type="domain" description="SDH C-terminal" evidence="1">
    <location>
        <begin position="14"/>
        <end position="36"/>
    </location>
</feature>